<evidence type="ECO:0000313" key="2">
    <source>
        <dbReference type="EMBL" id="GAG80519.1"/>
    </source>
</evidence>
<feature type="transmembrane region" description="Helical" evidence="1">
    <location>
        <begin position="24"/>
        <end position="44"/>
    </location>
</feature>
<evidence type="ECO:0000256" key="1">
    <source>
        <dbReference type="SAM" id="Phobius"/>
    </source>
</evidence>
<feature type="transmembrane region" description="Helical" evidence="1">
    <location>
        <begin position="202"/>
        <end position="220"/>
    </location>
</feature>
<feature type="transmembrane region" description="Helical" evidence="1">
    <location>
        <begin position="80"/>
        <end position="105"/>
    </location>
</feature>
<dbReference type="GO" id="GO:0005216">
    <property type="term" value="F:monoatomic ion channel activity"/>
    <property type="evidence" value="ECO:0007669"/>
    <property type="project" value="InterPro"/>
</dbReference>
<gene>
    <name evidence="2" type="ORF">S01H4_21513</name>
</gene>
<feature type="non-terminal residue" evidence="2">
    <location>
        <position position="1"/>
    </location>
</feature>
<comment type="caution">
    <text evidence="2">The sequence shown here is derived from an EMBL/GenBank/DDBJ whole genome shotgun (WGS) entry which is preliminary data.</text>
</comment>
<dbReference type="EMBL" id="BART01009757">
    <property type="protein sequence ID" value="GAG80519.1"/>
    <property type="molecule type" value="Genomic_DNA"/>
</dbReference>
<proteinExistence type="predicted"/>
<name>X1AF99_9ZZZZ</name>
<keyword evidence="1" id="KW-0812">Transmembrane</keyword>
<reference evidence="2" key="1">
    <citation type="journal article" date="2014" name="Front. Microbiol.">
        <title>High frequency of phylogenetically diverse reductive dehalogenase-homologous genes in deep subseafloor sedimentary metagenomes.</title>
        <authorList>
            <person name="Kawai M."/>
            <person name="Futagami T."/>
            <person name="Toyoda A."/>
            <person name="Takaki Y."/>
            <person name="Nishi S."/>
            <person name="Hori S."/>
            <person name="Arai W."/>
            <person name="Tsubouchi T."/>
            <person name="Morono Y."/>
            <person name="Uchiyama I."/>
            <person name="Ito T."/>
            <person name="Fujiyama A."/>
            <person name="Inagaki F."/>
            <person name="Takami H."/>
        </authorList>
    </citation>
    <scope>NUCLEOTIDE SEQUENCE</scope>
    <source>
        <strain evidence="2">Expedition CK06-06</strain>
    </source>
</reference>
<keyword evidence="1" id="KW-1133">Transmembrane helix</keyword>
<organism evidence="2">
    <name type="scientific">marine sediment metagenome</name>
    <dbReference type="NCBI Taxonomy" id="412755"/>
    <lineage>
        <taxon>unclassified sequences</taxon>
        <taxon>metagenomes</taxon>
        <taxon>ecological metagenomes</taxon>
    </lineage>
</organism>
<dbReference type="GO" id="GO:0016020">
    <property type="term" value="C:membrane"/>
    <property type="evidence" value="ECO:0007669"/>
    <property type="project" value="UniProtKB-SubCell"/>
</dbReference>
<dbReference type="Gene3D" id="1.10.287.70">
    <property type="match status" value="1"/>
</dbReference>
<dbReference type="AlphaFoldDB" id="X1AF99"/>
<protein>
    <submittedName>
        <fullName evidence="2">Uncharacterized protein</fullName>
    </submittedName>
</protein>
<accession>X1AF99</accession>
<sequence length="303" mass="34850">TRERGWIDFLASVPLLMFNSGPTAFALITGGTALMGLGGILNLLKVIKAIRIARILRLLRIIKIFRRIKHISSPMVQRHVASITAIGVSVLVFSLLAFSAISGIVNIEGMDSAFFSHQQKIVSHLKEKQDDPADFVLSLGSIQETEETLLIVKFREQTLYSRYENSYYRDYFGSGDYNYMKEGDLEFFFDLRPYVKQLSRESLIFFFIVILIVLAYLFIYSPQFALTVSDPIHVMRKGMDEKGYNLEVKIPEKFQEDDVYQLAKLYNERFLPLKDRAHADEEEISAIDLHIDDIPNLFKKENE</sequence>
<keyword evidence="1" id="KW-0472">Membrane</keyword>